<evidence type="ECO:0000256" key="1">
    <source>
        <dbReference type="SAM" id="Phobius"/>
    </source>
</evidence>
<dbReference type="STRING" id="966.BTA35_0206210"/>
<reference evidence="2" key="1">
    <citation type="submission" date="2017-02" db="EMBL/GenBank/DDBJ databases">
        <title>Draft Genome Sequence of the Salt Water Bacterium Oceanospirillum linum ATCC 11336.</title>
        <authorList>
            <person name="Trachtenberg A.M."/>
            <person name="Carney J.G."/>
            <person name="Linnane J.D."/>
            <person name="Rheaume B.A."/>
            <person name="Pitts N.L."/>
            <person name="Mykles D.L."/>
            <person name="Maclea K.S."/>
        </authorList>
    </citation>
    <scope>NUCLEOTIDE SEQUENCE [LARGE SCALE GENOMIC DNA]</scope>
    <source>
        <strain evidence="2">ATCC 11336</strain>
    </source>
</reference>
<comment type="caution">
    <text evidence="2">The sequence shown here is derived from an EMBL/GenBank/DDBJ whole genome shotgun (WGS) entry which is preliminary data.</text>
</comment>
<accession>A0A1T1HCU5</accession>
<evidence type="ECO:0000313" key="3">
    <source>
        <dbReference type="Proteomes" id="UP000190064"/>
    </source>
</evidence>
<keyword evidence="1" id="KW-1133">Transmembrane helix</keyword>
<dbReference type="AlphaFoldDB" id="A0A1T1HCU5"/>
<keyword evidence="1" id="KW-0472">Membrane</keyword>
<name>A0A1T1HCU5_OCELI</name>
<keyword evidence="1" id="KW-0812">Transmembrane</keyword>
<organism evidence="2 3">
    <name type="scientific">Oceanospirillum linum</name>
    <dbReference type="NCBI Taxonomy" id="966"/>
    <lineage>
        <taxon>Bacteria</taxon>
        <taxon>Pseudomonadati</taxon>
        <taxon>Pseudomonadota</taxon>
        <taxon>Gammaproteobacteria</taxon>
        <taxon>Oceanospirillales</taxon>
        <taxon>Oceanospirillaceae</taxon>
        <taxon>Oceanospirillum</taxon>
    </lineage>
</organism>
<keyword evidence="3" id="KW-1185">Reference proteome</keyword>
<feature type="transmembrane region" description="Helical" evidence="1">
    <location>
        <begin position="42"/>
        <end position="63"/>
    </location>
</feature>
<evidence type="ECO:0000313" key="2">
    <source>
        <dbReference type="EMBL" id="OOV87622.1"/>
    </source>
</evidence>
<proteinExistence type="predicted"/>
<dbReference type="Proteomes" id="UP000190064">
    <property type="component" value="Unassembled WGS sequence"/>
</dbReference>
<sequence length="85" mass="9305">MTLTLLLDDLNSLILGRMGGDVGWFLAMQSLHSKPVALNDRVVAFLLYAFLVAALAILVACFGSTFSDNICMKVCHSRHVVRPLI</sequence>
<protein>
    <submittedName>
        <fullName evidence="2">Uncharacterized protein</fullName>
    </submittedName>
</protein>
<gene>
    <name evidence="2" type="ORF">BTA35_0206210</name>
</gene>
<dbReference type="EMBL" id="MTSD02000002">
    <property type="protein sequence ID" value="OOV87622.1"/>
    <property type="molecule type" value="Genomic_DNA"/>
</dbReference>